<feature type="chain" id="PRO_5035473513" evidence="2">
    <location>
        <begin position="25"/>
        <end position="233"/>
    </location>
</feature>
<evidence type="ECO:0000259" key="3">
    <source>
        <dbReference type="SMART" id="SM00198"/>
    </source>
</evidence>
<accession>A0A8K0QYK8</accession>
<dbReference type="Gene3D" id="3.40.33.10">
    <property type="entry name" value="CAP"/>
    <property type="match status" value="1"/>
</dbReference>
<reference evidence="4" key="1">
    <citation type="journal article" date="2021" name="Nat. Commun.">
        <title>Genetic determinants of endophytism in the Arabidopsis root mycobiome.</title>
        <authorList>
            <person name="Mesny F."/>
            <person name="Miyauchi S."/>
            <person name="Thiergart T."/>
            <person name="Pickel B."/>
            <person name="Atanasova L."/>
            <person name="Karlsson M."/>
            <person name="Huettel B."/>
            <person name="Barry K.W."/>
            <person name="Haridas S."/>
            <person name="Chen C."/>
            <person name="Bauer D."/>
            <person name="Andreopoulos W."/>
            <person name="Pangilinan J."/>
            <person name="LaButti K."/>
            <person name="Riley R."/>
            <person name="Lipzen A."/>
            <person name="Clum A."/>
            <person name="Drula E."/>
            <person name="Henrissat B."/>
            <person name="Kohler A."/>
            <person name="Grigoriev I.V."/>
            <person name="Martin F.M."/>
            <person name="Hacquard S."/>
        </authorList>
    </citation>
    <scope>NUCLEOTIDE SEQUENCE</scope>
    <source>
        <strain evidence="4">MPI-SDFR-AT-0120</strain>
    </source>
</reference>
<comment type="caution">
    <text evidence="4">The sequence shown here is derived from an EMBL/GenBank/DDBJ whole genome shotgun (WGS) entry which is preliminary data.</text>
</comment>
<dbReference type="SUPFAM" id="SSF55797">
    <property type="entry name" value="PR-1-like"/>
    <property type="match status" value="1"/>
</dbReference>
<feature type="compositionally biased region" description="Acidic residues" evidence="1">
    <location>
        <begin position="193"/>
        <end position="204"/>
    </location>
</feature>
<evidence type="ECO:0000256" key="2">
    <source>
        <dbReference type="SAM" id="SignalP"/>
    </source>
</evidence>
<feature type="signal peptide" evidence="2">
    <location>
        <begin position="1"/>
        <end position="24"/>
    </location>
</feature>
<dbReference type="InterPro" id="IPR018244">
    <property type="entry name" value="Allrgn_V5/Tpx1_CS"/>
</dbReference>
<dbReference type="OrthoDB" id="337038at2759"/>
<dbReference type="PANTHER" id="PTHR10334">
    <property type="entry name" value="CYSTEINE-RICH SECRETORY PROTEIN-RELATED"/>
    <property type="match status" value="1"/>
</dbReference>
<dbReference type="InterPro" id="IPR035940">
    <property type="entry name" value="CAP_sf"/>
</dbReference>
<dbReference type="EMBL" id="JAGMVJ010000018">
    <property type="protein sequence ID" value="KAH7077432.1"/>
    <property type="molecule type" value="Genomic_DNA"/>
</dbReference>
<dbReference type="PRINTS" id="PR00837">
    <property type="entry name" value="V5TPXLIKE"/>
</dbReference>
<keyword evidence="5" id="KW-1185">Reference proteome</keyword>
<organism evidence="4 5">
    <name type="scientific">Paraphoma chrysanthemicola</name>
    <dbReference type="NCBI Taxonomy" id="798071"/>
    <lineage>
        <taxon>Eukaryota</taxon>
        <taxon>Fungi</taxon>
        <taxon>Dikarya</taxon>
        <taxon>Ascomycota</taxon>
        <taxon>Pezizomycotina</taxon>
        <taxon>Dothideomycetes</taxon>
        <taxon>Pleosporomycetidae</taxon>
        <taxon>Pleosporales</taxon>
        <taxon>Pleosporineae</taxon>
        <taxon>Phaeosphaeriaceae</taxon>
        <taxon>Paraphoma</taxon>
    </lineage>
</organism>
<gene>
    <name evidence="4" type="ORF">FB567DRAFT_535219</name>
</gene>
<evidence type="ECO:0000313" key="4">
    <source>
        <dbReference type="EMBL" id="KAH7077432.1"/>
    </source>
</evidence>
<feature type="region of interest" description="Disordered" evidence="1">
    <location>
        <begin position="184"/>
        <end position="208"/>
    </location>
</feature>
<dbReference type="SMART" id="SM00198">
    <property type="entry name" value="SCP"/>
    <property type="match status" value="1"/>
</dbReference>
<protein>
    <submittedName>
        <fullName evidence="4">CAP domain-containing protein</fullName>
    </submittedName>
</protein>
<dbReference type="GO" id="GO:0005576">
    <property type="term" value="C:extracellular region"/>
    <property type="evidence" value="ECO:0007669"/>
    <property type="project" value="InterPro"/>
</dbReference>
<evidence type="ECO:0000256" key="1">
    <source>
        <dbReference type="SAM" id="MobiDB-lite"/>
    </source>
</evidence>
<dbReference type="Proteomes" id="UP000813461">
    <property type="component" value="Unassembled WGS sequence"/>
</dbReference>
<keyword evidence="2" id="KW-0732">Signal</keyword>
<dbReference type="PROSITE" id="PS01009">
    <property type="entry name" value="CRISP_1"/>
    <property type="match status" value="1"/>
</dbReference>
<name>A0A8K0QYK8_9PLEO</name>
<dbReference type="InterPro" id="IPR001283">
    <property type="entry name" value="CRISP-related"/>
</dbReference>
<dbReference type="InterPro" id="IPR014044">
    <property type="entry name" value="CAP_dom"/>
</dbReference>
<proteinExistence type="predicted"/>
<dbReference type="AlphaFoldDB" id="A0A8K0QYK8"/>
<evidence type="ECO:0000313" key="5">
    <source>
        <dbReference type="Proteomes" id="UP000813461"/>
    </source>
</evidence>
<feature type="domain" description="SCP" evidence="3">
    <location>
        <begin position="46"/>
        <end position="174"/>
    </location>
</feature>
<sequence length="233" mass="25122">MFLTRTHQGILPILLVSLVSITSAQQQQNSTSGSGSGSTQYTDDKLFQEAVLNVTNTYRRQHNATGLVWNETLADVARSWSEGCVFGHSGGPYGENLASGYANVSESIVAWGQERGEYNFRGGEFSTQTGHFTQLVWKATKSVGCGRTNCTDSGKSAPGWFLVCEYYPGGNVIGNFVDNVQDEVPADQRPEGPDDPSVPDEDDEKGGAARWNGVEKWGWSVVGFVGVGLGVGW</sequence>
<dbReference type="Pfam" id="PF00188">
    <property type="entry name" value="CAP"/>
    <property type="match status" value="1"/>
</dbReference>